<dbReference type="PANTHER" id="PTHR30441:SF8">
    <property type="entry name" value="DUF748 DOMAIN-CONTAINING PROTEIN"/>
    <property type="match status" value="1"/>
</dbReference>
<dbReference type="GO" id="GO:0090313">
    <property type="term" value="P:regulation of protein targeting to membrane"/>
    <property type="evidence" value="ECO:0007669"/>
    <property type="project" value="TreeGrafter"/>
</dbReference>
<dbReference type="PANTHER" id="PTHR30441">
    <property type="entry name" value="DUF748 DOMAIN-CONTAINING PROTEIN"/>
    <property type="match status" value="1"/>
</dbReference>
<keyword evidence="2" id="KW-1185">Reference proteome</keyword>
<evidence type="ECO:0000313" key="2">
    <source>
        <dbReference type="Proteomes" id="UP001207408"/>
    </source>
</evidence>
<dbReference type="AlphaFoldDB" id="A0AAE3SIS7"/>
<gene>
    <name evidence="1" type="ORF">OM074_05120</name>
</gene>
<dbReference type="InterPro" id="IPR052894">
    <property type="entry name" value="AsmA-related"/>
</dbReference>
<comment type="caution">
    <text evidence="1">The sequence shown here is derived from an EMBL/GenBank/DDBJ whole genome shotgun (WGS) entry which is preliminary data.</text>
</comment>
<accession>A0AAE3SIS7</accession>
<dbReference type="GO" id="GO:0005886">
    <property type="term" value="C:plasma membrane"/>
    <property type="evidence" value="ECO:0007669"/>
    <property type="project" value="TreeGrafter"/>
</dbReference>
<dbReference type="Proteomes" id="UP001207408">
    <property type="component" value="Unassembled WGS sequence"/>
</dbReference>
<protein>
    <submittedName>
        <fullName evidence="1">DUF3971 domain-containing protein</fullName>
    </submittedName>
</protein>
<organism evidence="1 2">
    <name type="scientific">Plebeiibacterium marinum</name>
    <dbReference type="NCBI Taxonomy" id="2992111"/>
    <lineage>
        <taxon>Bacteria</taxon>
        <taxon>Pseudomonadati</taxon>
        <taxon>Bacteroidota</taxon>
        <taxon>Bacteroidia</taxon>
        <taxon>Marinilabiliales</taxon>
        <taxon>Marinilabiliaceae</taxon>
        <taxon>Plebeiibacterium</taxon>
    </lineage>
</organism>
<name>A0AAE3SIS7_9BACT</name>
<reference evidence="1" key="1">
    <citation type="submission" date="2022-10" db="EMBL/GenBank/DDBJ databases">
        <authorList>
            <person name="Yu W.X."/>
        </authorList>
    </citation>
    <scope>NUCLEOTIDE SEQUENCE</scope>
    <source>
        <strain evidence="1">D04</strain>
    </source>
</reference>
<dbReference type="RefSeq" id="WP_301198217.1">
    <property type="nucleotide sequence ID" value="NZ_JAPDPI010000007.1"/>
</dbReference>
<proteinExistence type="predicted"/>
<dbReference type="EMBL" id="JAPDPI010000007">
    <property type="protein sequence ID" value="MCW3804995.1"/>
    <property type="molecule type" value="Genomic_DNA"/>
</dbReference>
<evidence type="ECO:0000313" key="1">
    <source>
        <dbReference type="EMBL" id="MCW3804995.1"/>
    </source>
</evidence>
<sequence>MRKKHLIRNILFIAGAFILLLVILAEIFKEDIVKMAIKKGANTFDVPLVVGEVDFSLLYRFPLATIEFNDLAMLNQLPHPDSLNQHIDTVASISRLYASVDLIELTRGNIFVKKIDIKDAKAKYLVDSLGNSNFDFLFKASETDSTKADEKDTTIVQGVYSLEKLTLSNIDLEYIDEYMNFSGHLNIPNLSINGELEPKGYVAETKGEILLKSIHYADFHLEELKQSSLSFDVSALNDSLEVRELTLNAAGSEITALGTIVTHDSLFVDLNLSGNQIDLSKNIALLPEKMRNELKLKQGGGILNVSGTTKGFISPSSIPQFNINIDLSNALIEYDVYPVVKNIILNSNISSGYTPGLNAAMVNIKQLHAETTRSSVDLSAILKNPNSLEYDIAADISASLDELKPYLQDSSIKKASGLIKAHIKTNGVLPDSITPGFTDKALANTSMNISLHNIAIAMDSIPSVDKLNGKFIFTPGNIKISDFKASIPEYNINITDGIIASSFKGKLSNYKKLDVKLDTFLVAMPQSSIAATGKITGLENIKYDLRSSIKLGLGEIKEMLPDSLANYMGGEIDANISSSGNFHIDSVADKALELLFENSKFNVSLNNVTLEMPDSMMNVTALSGHADYQHDTLKLNKVIGSYLGLDFSADSTTVSNVYTAAVQNNEKELYVRGIFGAGDLDYAWINAFMTDTVPMSEKETQAAIKEQTENPYIKKFTTKINGKARLRSFKYGDIFVENIDTKFLAKVDEGYFVADDMLCSVFDGDARLSVRMDINNNFRDLLQFRSNFSKLDVSRMMDELETFIDQEDFKKENVFGNLSGHMDGRIVMKDYNLIYDSLMVRGDIKLENGSLVNVKPVMAIEKIPMTGLKNLDDLKFSTLDSKIFLYNNELYIPQTQIVTSSFDASFLGMYSLGEDYAYHVRVFLGEILAGKSKANIKKQASDGGFAENEEEAKKGRTPLYLVSKSENGKEKAWWDKESDRKRMINTVRVKQRILGFNFFPEKVTYETE</sequence>